<sequence>MSSSLRKKIFIVEDQRIVAADLENTLLSLGYDVAGSAASGERAIEKVLASRPDLVLMDIRLEGKMDGIQAAERIRAELDVPIVYLTAYADEETILRAKTTSPFGYLVKPFNERELRGAIEIALYKHETDRILHERKLALAEEEARRRASERAVETQAFLDETTLLLTSSLETEGTLQKAAELAVPRLGDLCFVDLANDKGILVVCAAAGAPEDQAITAELSRTISCRLGADYAFQNGGKVLHEEVQNVDCLSHLLGTTDLDHLRALGPISYICVPIELRGKRLGVVELVRRTERGRYDTTHLGVAQELARRFGIALDNARLYREAQEAIRVRDEFFMIASHELRTPLTPLQLQLEALERSLRRAGLLNEHLTGRVERCSRQIFRLTRLVETLLDVTRITAGQLLIEPEVTDLCALVREVADRFAMEAHEAGSTIELRACESLRGQWDPMRLDQVLSNLLENAVKYGCGRPIDVEVVEEDDVVRIAVTDRGLGIAPEACARIFERFERAVSLRHYGGLGLGLFIARQIVEAHGGTIEATSQPGAGSTFTVTLPRWGVAAASEVA</sequence>
<dbReference type="AlphaFoldDB" id="A0A6N7PR90"/>
<protein>
    <recommendedName>
        <fullName evidence="2">histidine kinase</fullName>
        <ecNumber evidence="2">2.7.13.3</ecNumber>
    </recommendedName>
</protein>
<keyword evidence="4" id="KW-0808">Transferase</keyword>
<dbReference type="SMART" id="SM00388">
    <property type="entry name" value="HisKA"/>
    <property type="match status" value="1"/>
</dbReference>
<accession>A0A6N7PR90</accession>
<dbReference type="Proteomes" id="UP000440224">
    <property type="component" value="Unassembled WGS sequence"/>
</dbReference>
<dbReference type="SMART" id="SM00387">
    <property type="entry name" value="HATPase_c"/>
    <property type="match status" value="1"/>
</dbReference>
<dbReference type="PRINTS" id="PR00344">
    <property type="entry name" value="BCTRLSENSOR"/>
</dbReference>
<name>A0A6N7PR90_9BACT</name>
<dbReference type="InterPro" id="IPR029016">
    <property type="entry name" value="GAF-like_dom_sf"/>
</dbReference>
<dbReference type="Pfam" id="PF02518">
    <property type="entry name" value="HATPase_c"/>
    <property type="match status" value="1"/>
</dbReference>
<dbReference type="Gene3D" id="3.30.565.10">
    <property type="entry name" value="Histidine kinase-like ATPase, C-terminal domain"/>
    <property type="match status" value="1"/>
</dbReference>
<dbReference type="Gene3D" id="3.30.450.40">
    <property type="match status" value="1"/>
</dbReference>
<comment type="caution">
    <text evidence="9">The sequence shown here is derived from an EMBL/GenBank/DDBJ whole genome shotgun (WGS) entry which is preliminary data.</text>
</comment>
<dbReference type="PROSITE" id="PS50110">
    <property type="entry name" value="RESPONSE_REGULATORY"/>
    <property type="match status" value="1"/>
</dbReference>
<evidence type="ECO:0000259" key="8">
    <source>
        <dbReference type="PROSITE" id="PS50110"/>
    </source>
</evidence>
<dbReference type="EC" id="2.7.13.3" evidence="2"/>
<gene>
    <name evidence="9" type="ORF">GF068_21640</name>
</gene>
<dbReference type="InterPro" id="IPR036097">
    <property type="entry name" value="HisK_dim/P_sf"/>
</dbReference>
<keyword evidence="5" id="KW-0418">Kinase</keyword>
<evidence type="ECO:0000256" key="3">
    <source>
        <dbReference type="ARBA" id="ARBA00022553"/>
    </source>
</evidence>
<feature type="modified residue" description="4-aspartylphosphate" evidence="6">
    <location>
        <position position="58"/>
    </location>
</feature>
<evidence type="ECO:0000256" key="5">
    <source>
        <dbReference type="ARBA" id="ARBA00022777"/>
    </source>
</evidence>
<dbReference type="SMART" id="SM00065">
    <property type="entry name" value="GAF"/>
    <property type="match status" value="1"/>
</dbReference>
<dbReference type="CDD" id="cd00082">
    <property type="entry name" value="HisKA"/>
    <property type="match status" value="1"/>
</dbReference>
<evidence type="ECO:0000256" key="4">
    <source>
        <dbReference type="ARBA" id="ARBA00022679"/>
    </source>
</evidence>
<evidence type="ECO:0000256" key="6">
    <source>
        <dbReference type="PROSITE-ProRule" id="PRU00169"/>
    </source>
</evidence>
<evidence type="ECO:0000256" key="2">
    <source>
        <dbReference type="ARBA" id="ARBA00012438"/>
    </source>
</evidence>
<dbReference type="PANTHER" id="PTHR43547:SF2">
    <property type="entry name" value="HYBRID SIGNAL TRANSDUCTION HISTIDINE KINASE C"/>
    <property type="match status" value="1"/>
</dbReference>
<reference evidence="9 10" key="1">
    <citation type="submission" date="2019-10" db="EMBL/GenBank/DDBJ databases">
        <title>A soil myxobacterium in the family Polyangiaceae.</title>
        <authorList>
            <person name="Li Y."/>
            <person name="Wang J."/>
        </authorList>
    </citation>
    <scope>NUCLEOTIDE SEQUENCE [LARGE SCALE GENOMIC DNA]</scope>
    <source>
        <strain evidence="9 10">DSM 14734</strain>
    </source>
</reference>
<feature type="domain" description="Response regulatory" evidence="8">
    <location>
        <begin position="8"/>
        <end position="123"/>
    </location>
</feature>
<dbReference type="InterPro" id="IPR011006">
    <property type="entry name" value="CheY-like_superfamily"/>
</dbReference>
<dbReference type="Pfam" id="PF00072">
    <property type="entry name" value="Response_reg"/>
    <property type="match status" value="1"/>
</dbReference>
<organism evidence="9 10">
    <name type="scientific">Polyangium spumosum</name>
    <dbReference type="NCBI Taxonomy" id="889282"/>
    <lineage>
        <taxon>Bacteria</taxon>
        <taxon>Pseudomonadati</taxon>
        <taxon>Myxococcota</taxon>
        <taxon>Polyangia</taxon>
        <taxon>Polyangiales</taxon>
        <taxon>Polyangiaceae</taxon>
        <taxon>Polyangium</taxon>
    </lineage>
</organism>
<dbReference type="SMART" id="SM00448">
    <property type="entry name" value="REC"/>
    <property type="match status" value="1"/>
</dbReference>
<dbReference type="SUPFAM" id="SSF55874">
    <property type="entry name" value="ATPase domain of HSP90 chaperone/DNA topoisomerase II/histidine kinase"/>
    <property type="match status" value="1"/>
</dbReference>
<dbReference type="InterPro" id="IPR036890">
    <property type="entry name" value="HATPase_C_sf"/>
</dbReference>
<dbReference type="Gene3D" id="3.40.50.2300">
    <property type="match status" value="1"/>
</dbReference>
<evidence type="ECO:0000313" key="10">
    <source>
        <dbReference type="Proteomes" id="UP000440224"/>
    </source>
</evidence>
<dbReference type="InterPro" id="IPR003594">
    <property type="entry name" value="HATPase_dom"/>
</dbReference>
<evidence type="ECO:0000313" key="9">
    <source>
        <dbReference type="EMBL" id="MRG94503.1"/>
    </source>
</evidence>
<dbReference type="PANTHER" id="PTHR43547">
    <property type="entry name" value="TWO-COMPONENT HISTIDINE KINASE"/>
    <property type="match status" value="1"/>
</dbReference>
<dbReference type="Pfam" id="PF00512">
    <property type="entry name" value="HisKA"/>
    <property type="match status" value="1"/>
</dbReference>
<dbReference type="InterPro" id="IPR005467">
    <property type="entry name" value="His_kinase_dom"/>
</dbReference>
<dbReference type="InterPro" id="IPR003661">
    <property type="entry name" value="HisK_dim/P_dom"/>
</dbReference>
<proteinExistence type="predicted"/>
<comment type="catalytic activity">
    <reaction evidence="1">
        <text>ATP + protein L-histidine = ADP + protein N-phospho-L-histidine.</text>
        <dbReference type="EC" id="2.7.13.3"/>
    </reaction>
</comment>
<dbReference type="OrthoDB" id="9769359at2"/>
<dbReference type="SUPFAM" id="SSF55781">
    <property type="entry name" value="GAF domain-like"/>
    <property type="match status" value="1"/>
</dbReference>
<evidence type="ECO:0000259" key="7">
    <source>
        <dbReference type="PROSITE" id="PS50109"/>
    </source>
</evidence>
<dbReference type="FunFam" id="3.30.565.10:FF:000006">
    <property type="entry name" value="Sensor histidine kinase WalK"/>
    <property type="match status" value="1"/>
</dbReference>
<dbReference type="InterPro" id="IPR003018">
    <property type="entry name" value="GAF"/>
</dbReference>
<feature type="domain" description="Histidine kinase" evidence="7">
    <location>
        <begin position="338"/>
        <end position="555"/>
    </location>
</feature>
<dbReference type="GO" id="GO:0000155">
    <property type="term" value="F:phosphorelay sensor kinase activity"/>
    <property type="evidence" value="ECO:0007669"/>
    <property type="project" value="InterPro"/>
</dbReference>
<dbReference type="InterPro" id="IPR004358">
    <property type="entry name" value="Sig_transdc_His_kin-like_C"/>
</dbReference>
<dbReference type="PROSITE" id="PS50109">
    <property type="entry name" value="HIS_KIN"/>
    <property type="match status" value="1"/>
</dbReference>
<dbReference type="CDD" id="cd17534">
    <property type="entry name" value="REC_DC-like"/>
    <property type="match status" value="1"/>
</dbReference>
<dbReference type="SUPFAM" id="SSF47384">
    <property type="entry name" value="Homodimeric domain of signal transducing histidine kinase"/>
    <property type="match status" value="1"/>
</dbReference>
<evidence type="ECO:0000256" key="1">
    <source>
        <dbReference type="ARBA" id="ARBA00000085"/>
    </source>
</evidence>
<keyword evidence="10" id="KW-1185">Reference proteome</keyword>
<keyword evidence="3 6" id="KW-0597">Phosphoprotein</keyword>
<dbReference type="Gene3D" id="1.10.287.130">
    <property type="match status" value="1"/>
</dbReference>
<dbReference type="Pfam" id="PF13185">
    <property type="entry name" value="GAF_2"/>
    <property type="match status" value="1"/>
</dbReference>
<dbReference type="InterPro" id="IPR001789">
    <property type="entry name" value="Sig_transdc_resp-reg_receiver"/>
</dbReference>
<dbReference type="SUPFAM" id="SSF52172">
    <property type="entry name" value="CheY-like"/>
    <property type="match status" value="1"/>
</dbReference>
<dbReference type="EMBL" id="WJIE01000006">
    <property type="protein sequence ID" value="MRG94503.1"/>
    <property type="molecule type" value="Genomic_DNA"/>
</dbReference>
<dbReference type="RefSeq" id="WP_153821353.1">
    <property type="nucleotide sequence ID" value="NZ_WJIE01000006.1"/>
</dbReference>
<dbReference type="CDD" id="cd00075">
    <property type="entry name" value="HATPase"/>
    <property type="match status" value="1"/>
</dbReference>